<dbReference type="RefSeq" id="WP_203191708.1">
    <property type="nucleotide sequence ID" value="NZ_CP063362.1"/>
</dbReference>
<dbReference type="AlphaFoldDB" id="A0A974PKE8"/>
<dbReference type="KEGG" id="xdi:EZH22_16910"/>
<evidence type="ECO:0000313" key="2">
    <source>
        <dbReference type="Proteomes" id="UP000596427"/>
    </source>
</evidence>
<dbReference type="EMBL" id="CP063362">
    <property type="protein sequence ID" value="QRG04831.1"/>
    <property type="molecule type" value="Genomic_DNA"/>
</dbReference>
<gene>
    <name evidence="1" type="ORF">EZH22_16910</name>
</gene>
<proteinExistence type="predicted"/>
<reference evidence="1 2" key="1">
    <citation type="submission" date="2020-10" db="EMBL/GenBank/DDBJ databases">
        <title>Degradation of 1,4-Dioxane by Xanthobacter sp. YN2, via a Novel Group-2 Soluble Di-Iron Monooxygenase.</title>
        <authorList>
            <person name="Ma F."/>
            <person name="Wang Y."/>
            <person name="Yang J."/>
            <person name="Guo H."/>
            <person name="Su D."/>
            <person name="Yu L."/>
        </authorList>
    </citation>
    <scope>NUCLEOTIDE SEQUENCE [LARGE SCALE GENOMIC DNA]</scope>
    <source>
        <strain evidence="1 2">YN2</strain>
    </source>
</reference>
<dbReference type="InterPro" id="IPR038666">
    <property type="entry name" value="SSP1_head-tail_sf"/>
</dbReference>
<dbReference type="Pfam" id="PF05521">
    <property type="entry name" value="Phage_HCP"/>
    <property type="match status" value="1"/>
</dbReference>
<dbReference type="Proteomes" id="UP000596427">
    <property type="component" value="Chromosome"/>
</dbReference>
<organism evidence="1 2">
    <name type="scientific">Xanthobacter dioxanivorans</name>
    <dbReference type="NCBI Taxonomy" id="2528964"/>
    <lineage>
        <taxon>Bacteria</taxon>
        <taxon>Pseudomonadati</taxon>
        <taxon>Pseudomonadota</taxon>
        <taxon>Alphaproteobacteria</taxon>
        <taxon>Hyphomicrobiales</taxon>
        <taxon>Xanthobacteraceae</taxon>
        <taxon>Xanthobacter</taxon>
    </lineage>
</organism>
<sequence length="107" mass="11707">MSGIGALRHRLTHQTSVDLPDGAGGIARTFLTVDVLWGAIESLSADYAIAEERPRASALVRITVRAPHTVAPGDRLVHAGRIFHVEHISDPDGRGQYSRIRCREEQT</sequence>
<protein>
    <submittedName>
        <fullName evidence="1">Head-tail adaptor protein</fullName>
    </submittedName>
</protein>
<keyword evidence="2" id="KW-1185">Reference proteome</keyword>
<evidence type="ECO:0000313" key="1">
    <source>
        <dbReference type="EMBL" id="QRG04831.1"/>
    </source>
</evidence>
<dbReference type="InterPro" id="IPR008767">
    <property type="entry name" value="Phage_SPP1_head-tail_adaptor"/>
</dbReference>
<name>A0A974PKE8_9HYPH</name>
<dbReference type="Gene3D" id="2.40.10.270">
    <property type="entry name" value="Bacteriophage SPP1 head-tail adaptor protein"/>
    <property type="match status" value="1"/>
</dbReference>
<accession>A0A974PKE8</accession>